<reference evidence="8" key="1">
    <citation type="submission" date="2020-05" db="UniProtKB">
        <authorList>
            <consortium name="EnsemblMetazoa"/>
        </authorList>
    </citation>
    <scope>IDENTIFICATION</scope>
    <source>
        <strain evidence="8">Aabys</strain>
    </source>
</reference>
<dbReference type="GeneID" id="101888709"/>
<sequence>MSRKCVMGCKEFKKLFSFPTEASEREKWCTFLEITSLNNDDKLCDAHFDANCKTLRRKRNSPKSPEEKTPKRPEIKKSFQLEPVKSNFEAPPKRTYGQRNNSVTEKPKPPPQLDITMTCYCRCHNTEKEENRSLLNQVDEMTKKIARQSNEIKLLMSQNKISEHLLKTKTKRIAELLSGEKFLRKQLESLEHIVAEQGRIHIKAAPNASENSIAFARMVCAKRKMYTKNEVLLAQKIYSVSSRCYHFMRGFLKLNLPHPSTLKRQREIQAARNELNISSSSFDETEHDLESNGNQIQNNETEIMEVDSNNVDNGVIKCL</sequence>
<protein>
    <submittedName>
        <fullName evidence="10">Uncharacterized protein LOC101888709</fullName>
    </submittedName>
</protein>
<keyword evidence="2" id="KW-0863">Zinc-finger</keyword>
<evidence type="ECO:0000256" key="6">
    <source>
        <dbReference type="SAM" id="MobiDB-lite"/>
    </source>
</evidence>
<feature type="compositionally biased region" description="Basic and acidic residues" evidence="6">
    <location>
        <begin position="64"/>
        <end position="79"/>
    </location>
</feature>
<feature type="coiled-coil region" evidence="5">
    <location>
        <begin position="124"/>
        <end position="158"/>
    </location>
</feature>
<name>A0A1I8ME52_MUSDO</name>
<evidence type="ECO:0000256" key="4">
    <source>
        <dbReference type="ARBA" id="ARBA00023125"/>
    </source>
</evidence>
<evidence type="ECO:0000313" key="9">
    <source>
        <dbReference type="Proteomes" id="UP001652621"/>
    </source>
</evidence>
<evidence type="ECO:0000313" key="8">
    <source>
        <dbReference type="EnsemblMetazoa" id="MDOA003964-PA"/>
    </source>
</evidence>
<proteinExistence type="predicted"/>
<evidence type="ECO:0000256" key="2">
    <source>
        <dbReference type="ARBA" id="ARBA00022771"/>
    </source>
</evidence>
<keyword evidence="1" id="KW-0479">Metal-binding</keyword>
<evidence type="ECO:0000313" key="10">
    <source>
        <dbReference type="RefSeq" id="XP_005184299.1"/>
    </source>
</evidence>
<reference evidence="10" key="2">
    <citation type="submission" date="2025-04" db="UniProtKB">
        <authorList>
            <consortium name="RefSeq"/>
        </authorList>
    </citation>
    <scope>IDENTIFICATION</scope>
    <source>
        <strain evidence="10">Aabys</strain>
    </source>
</reference>
<accession>A0A1I8ME52</accession>
<dbReference type="Gene3D" id="6.20.210.20">
    <property type="entry name" value="THAP domain"/>
    <property type="match status" value="1"/>
</dbReference>
<evidence type="ECO:0000256" key="3">
    <source>
        <dbReference type="ARBA" id="ARBA00022833"/>
    </source>
</evidence>
<evidence type="ECO:0000256" key="1">
    <source>
        <dbReference type="ARBA" id="ARBA00022723"/>
    </source>
</evidence>
<feature type="region of interest" description="Disordered" evidence="6">
    <location>
        <begin position="56"/>
        <end position="109"/>
    </location>
</feature>
<dbReference type="Pfam" id="PF05485">
    <property type="entry name" value="THAP"/>
    <property type="match status" value="1"/>
</dbReference>
<keyword evidence="9" id="KW-1185">Reference proteome</keyword>
<dbReference type="KEGG" id="mde:101888709"/>
<dbReference type="RefSeq" id="XP_005184299.1">
    <property type="nucleotide sequence ID" value="XM_005184242.3"/>
</dbReference>
<dbReference type="VEuPathDB" id="VectorBase:MDOA003964"/>
<dbReference type="InterPro" id="IPR006612">
    <property type="entry name" value="THAP_Znf"/>
</dbReference>
<feature type="domain" description="THAP-type" evidence="7">
    <location>
        <begin position="5"/>
        <end position="59"/>
    </location>
</feature>
<keyword evidence="3" id="KW-0862">Zinc</keyword>
<dbReference type="SUPFAM" id="SSF57716">
    <property type="entry name" value="Glucocorticoid receptor-like (DNA-binding domain)"/>
    <property type="match status" value="1"/>
</dbReference>
<dbReference type="VEuPathDB" id="VectorBase:MDOMA2_014884"/>
<evidence type="ECO:0000259" key="7">
    <source>
        <dbReference type="Pfam" id="PF05485"/>
    </source>
</evidence>
<dbReference type="AlphaFoldDB" id="A0A1I8ME52"/>
<evidence type="ECO:0000256" key="5">
    <source>
        <dbReference type="SAM" id="Coils"/>
    </source>
</evidence>
<dbReference type="EnsemblMetazoa" id="MDOA003964-RA">
    <property type="protein sequence ID" value="MDOA003964-PA"/>
    <property type="gene ID" value="MDOA003964"/>
</dbReference>
<dbReference type="GO" id="GO:0008270">
    <property type="term" value="F:zinc ion binding"/>
    <property type="evidence" value="ECO:0007669"/>
    <property type="project" value="UniProtKB-KW"/>
</dbReference>
<dbReference type="InterPro" id="IPR038441">
    <property type="entry name" value="THAP_Znf_sf"/>
</dbReference>
<dbReference type="Proteomes" id="UP001652621">
    <property type="component" value="Unplaced"/>
</dbReference>
<keyword evidence="5" id="KW-0175">Coiled coil</keyword>
<keyword evidence="4" id="KW-0238">DNA-binding</keyword>
<dbReference type="GO" id="GO:0003677">
    <property type="term" value="F:DNA binding"/>
    <property type="evidence" value="ECO:0007669"/>
    <property type="project" value="UniProtKB-KW"/>
</dbReference>
<dbReference type="OrthoDB" id="7960642at2759"/>
<organism evidence="8">
    <name type="scientific">Musca domestica</name>
    <name type="common">House fly</name>
    <dbReference type="NCBI Taxonomy" id="7370"/>
    <lineage>
        <taxon>Eukaryota</taxon>
        <taxon>Metazoa</taxon>
        <taxon>Ecdysozoa</taxon>
        <taxon>Arthropoda</taxon>
        <taxon>Hexapoda</taxon>
        <taxon>Insecta</taxon>
        <taxon>Pterygota</taxon>
        <taxon>Neoptera</taxon>
        <taxon>Endopterygota</taxon>
        <taxon>Diptera</taxon>
        <taxon>Brachycera</taxon>
        <taxon>Muscomorpha</taxon>
        <taxon>Muscoidea</taxon>
        <taxon>Muscidae</taxon>
        <taxon>Musca</taxon>
    </lineage>
</organism>
<gene>
    <name evidence="8" type="primary">101888709</name>
    <name evidence="10" type="synonym">LOC101888709</name>
</gene>